<dbReference type="GO" id="GO:1990904">
    <property type="term" value="C:ribonucleoprotein complex"/>
    <property type="evidence" value="ECO:0007669"/>
    <property type="project" value="UniProtKB-KW"/>
</dbReference>
<dbReference type="InterPro" id="IPR006846">
    <property type="entry name" value="Ribosomal_eS30"/>
</dbReference>
<evidence type="ECO:0000313" key="5">
    <source>
        <dbReference type="Proteomes" id="UP000326757"/>
    </source>
</evidence>
<reference evidence="4 5" key="1">
    <citation type="submission" date="2019-06" db="EMBL/GenBank/DDBJ databases">
        <title>Genome Sequence of the Brown Rot Fungal Pathogen Monilinia laxa.</title>
        <authorList>
            <person name="De Miccolis Angelini R.M."/>
            <person name="Landi L."/>
            <person name="Abate D."/>
            <person name="Pollastro S."/>
            <person name="Romanazzi G."/>
            <person name="Faretra F."/>
        </authorList>
    </citation>
    <scope>NUCLEOTIDE SEQUENCE [LARGE SCALE GENOMIC DNA]</scope>
    <source>
        <strain evidence="4 5">Mlax316</strain>
    </source>
</reference>
<feature type="compositionally biased region" description="Low complexity" evidence="3">
    <location>
        <begin position="15"/>
        <end position="35"/>
    </location>
</feature>
<name>A0A5N6K0C5_MONLA</name>
<keyword evidence="1" id="KW-0689">Ribosomal protein</keyword>
<sequence>MLYCVCETSREYSDSSQRPSTTQHPTTQQPRTYPPNISSNPRFSDTTAYICHFHSYRNYQSTNIPINRNHGKGSRIPRSCRKGQVSNTKGTILLIYFSKDGSIRRCPNWWWRIRIRQYVGRMEMGNSKRVEPQEKKKRPKGRAAKREKFTRRFVNVTLTGGKRKVR</sequence>
<feature type="compositionally biased region" description="Basic residues" evidence="3">
    <location>
        <begin position="135"/>
        <end position="148"/>
    </location>
</feature>
<gene>
    <name evidence="4" type="ORF">EYC80_007147</name>
</gene>
<dbReference type="AlphaFoldDB" id="A0A5N6K0C5"/>
<dbReference type="GO" id="GO:0006412">
    <property type="term" value="P:translation"/>
    <property type="evidence" value="ECO:0007669"/>
    <property type="project" value="InterPro"/>
</dbReference>
<dbReference type="GO" id="GO:0005840">
    <property type="term" value="C:ribosome"/>
    <property type="evidence" value="ECO:0007669"/>
    <property type="project" value="UniProtKB-KW"/>
</dbReference>
<proteinExistence type="predicted"/>
<dbReference type="Proteomes" id="UP000326757">
    <property type="component" value="Unassembled WGS sequence"/>
</dbReference>
<comment type="caution">
    <text evidence="4">The sequence shown here is derived from an EMBL/GenBank/DDBJ whole genome shotgun (WGS) entry which is preliminary data.</text>
</comment>
<keyword evidence="2" id="KW-0687">Ribonucleoprotein</keyword>
<organism evidence="4 5">
    <name type="scientific">Monilinia laxa</name>
    <name type="common">Brown rot fungus</name>
    <name type="synonym">Sclerotinia laxa</name>
    <dbReference type="NCBI Taxonomy" id="61186"/>
    <lineage>
        <taxon>Eukaryota</taxon>
        <taxon>Fungi</taxon>
        <taxon>Dikarya</taxon>
        <taxon>Ascomycota</taxon>
        <taxon>Pezizomycotina</taxon>
        <taxon>Leotiomycetes</taxon>
        <taxon>Helotiales</taxon>
        <taxon>Sclerotiniaceae</taxon>
        <taxon>Monilinia</taxon>
    </lineage>
</organism>
<keyword evidence="5" id="KW-1185">Reference proteome</keyword>
<protein>
    <submittedName>
        <fullName evidence="4">Uncharacterized protein</fullName>
    </submittedName>
</protein>
<dbReference type="Pfam" id="PF04758">
    <property type="entry name" value="Ribosomal_S30"/>
    <property type="match status" value="1"/>
</dbReference>
<dbReference type="EMBL" id="VIGI01000010">
    <property type="protein sequence ID" value="KAB8295231.1"/>
    <property type="molecule type" value="Genomic_DNA"/>
</dbReference>
<evidence type="ECO:0000256" key="2">
    <source>
        <dbReference type="ARBA" id="ARBA00023274"/>
    </source>
</evidence>
<feature type="region of interest" description="Disordered" evidence="3">
    <location>
        <begin position="126"/>
        <end position="148"/>
    </location>
</feature>
<evidence type="ECO:0000256" key="3">
    <source>
        <dbReference type="SAM" id="MobiDB-lite"/>
    </source>
</evidence>
<dbReference type="GO" id="GO:0003735">
    <property type="term" value="F:structural constituent of ribosome"/>
    <property type="evidence" value="ECO:0007669"/>
    <property type="project" value="InterPro"/>
</dbReference>
<feature type="region of interest" description="Disordered" evidence="3">
    <location>
        <begin position="13"/>
        <end position="39"/>
    </location>
</feature>
<evidence type="ECO:0000313" key="4">
    <source>
        <dbReference type="EMBL" id="KAB8295231.1"/>
    </source>
</evidence>
<evidence type="ECO:0000256" key="1">
    <source>
        <dbReference type="ARBA" id="ARBA00022980"/>
    </source>
</evidence>
<accession>A0A5N6K0C5</accession>
<dbReference type="OrthoDB" id="199599at2759"/>